<evidence type="ECO:0000256" key="12">
    <source>
        <dbReference type="SAM" id="Phobius"/>
    </source>
</evidence>
<dbReference type="GO" id="GO:0005783">
    <property type="term" value="C:endoplasmic reticulum"/>
    <property type="evidence" value="ECO:0007669"/>
    <property type="project" value="TreeGrafter"/>
</dbReference>
<evidence type="ECO:0000256" key="8">
    <source>
        <dbReference type="ARBA" id="ARBA00023002"/>
    </source>
</evidence>
<evidence type="ECO:0000256" key="11">
    <source>
        <dbReference type="SAM" id="MobiDB-lite"/>
    </source>
</evidence>
<dbReference type="Pfam" id="PF13640">
    <property type="entry name" value="2OG-FeII_Oxy_3"/>
    <property type="match status" value="1"/>
</dbReference>
<keyword evidence="8" id="KW-0560">Oxidoreductase</keyword>
<dbReference type="SMART" id="SM00702">
    <property type="entry name" value="P4Hc"/>
    <property type="match status" value="1"/>
</dbReference>
<dbReference type="PANTHER" id="PTHR10869:SF246">
    <property type="entry name" value="TRANSMEMBRANE PROLYL 4-HYDROXYLASE"/>
    <property type="match status" value="1"/>
</dbReference>
<dbReference type="InterPro" id="IPR003582">
    <property type="entry name" value="ShKT_dom"/>
</dbReference>
<dbReference type="InterPro" id="IPR044862">
    <property type="entry name" value="Pro_4_hyd_alph_FE2OG_OXY"/>
</dbReference>
<dbReference type="SMART" id="SM00254">
    <property type="entry name" value="ShKT"/>
    <property type="match status" value="5"/>
</dbReference>
<keyword evidence="5" id="KW-0479">Metal-binding</keyword>
<dbReference type="InterPro" id="IPR006620">
    <property type="entry name" value="Pro_4_hyd_alph"/>
</dbReference>
<feature type="domain" description="Fe2OG dioxygenase" evidence="13">
    <location>
        <begin position="529"/>
        <end position="640"/>
    </location>
</feature>
<dbReference type="EMBL" id="HBIZ01016487">
    <property type="protein sequence ID" value="CAE0757623.1"/>
    <property type="molecule type" value="Transcribed_RNA"/>
</dbReference>
<dbReference type="GO" id="GO:0004656">
    <property type="term" value="F:procollagen-proline 4-dioxygenase activity"/>
    <property type="evidence" value="ECO:0007669"/>
    <property type="project" value="TreeGrafter"/>
</dbReference>
<dbReference type="AlphaFoldDB" id="A0A7S4B883"/>
<evidence type="ECO:0000256" key="1">
    <source>
        <dbReference type="ARBA" id="ARBA00001961"/>
    </source>
</evidence>
<dbReference type="InterPro" id="IPR045054">
    <property type="entry name" value="P4HA-like"/>
</dbReference>
<comment type="subcellular location">
    <subcellularLocation>
        <location evidence="3">Endomembrane system</location>
    </subcellularLocation>
    <subcellularLocation>
        <location evidence="2">Membrane</location>
        <topology evidence="2">Single-pass membrane protein</topology>
    </subcellularLocation>
</comment>
<dbReference type="PROSITE" id="PS51471">
    <property type="entry name" value="FE2OG_OXY"/>
    <property type="match status" value="1"/>
</dbReference>
<gene>
    <name evidence="14" type="ORF">PCAR00345_LOCUS10217</name>
</gene>
<comment type="cofactor">
    <cofactor evidence="1">
        <name>L-ascorbate</name>
        <dbReference type="ChEBI" id="CHEBI:38290"/>
    </cofactor>
</comment>
<accession>A0A7S4B883</accession>
<feature type="region of interest" description="Disordered" evidence="11">
    <location>
        <begin position="71"/>
        <end position="107"/>
    </location>
</feature>
<evidence type="ECO:0000256" key="9">
    <source>
        <dbReference type="ARBA" id="ARBA00023004"/>
    </source>
</evidence>
<dbReference type="PANTHER" id="PTHR10869">
    <property type="entry name" value="PROLYL 4-HYDROXYLASE ALPHA SUBUNIT"/>
    <property type="match status" value="1"/>
</dbReference>
<evidence type="ECO:0000256" key="3">
    <source>
        <dbReference type="ARBA" id="ARBA00004308"/>
    </source>
</evidence>
<evidence type="ECO:0000259" key="13">
    <source>
        <dbReference type="PROSITE" id="PS51471"/>
    </source>
</evidence>
<name>A0A7S4B883_CHRCT</name>
<dbReference type="InterPro" id="IPR005123">
    <property type="entry name" value="Oxoglu/Fe-dep_dioxygenase_dom"/>
</dbReference>
<evidence type="ECO:0000256" key="7">
    <source>
        <dbReference type="ARBA" id="ARBA00022989"/>
    </source>
</evidence>
<keyword evidence="6" id="KW-0223">Dioxygenase</keyword>
<evidence type="ECO:0000256" key="4">
    <source>
        <dbReference type="ARBA" id="ARBA00022692"/>
    </source>
</evidence>
<keyword evidence="4 12" id="KW-0812">Transmembrane</keyword>
<keyword evidence="10 12" id="KW-0472">Membrane</keyword>
<feature type="transmembrane region" description="Helical" evidence="12">
    <location>
        <begin position="48"/>
        <end position="68"/>
    </location>
</feature>
<reference evidence="14" key="1">
    <citation type="submission" date="2021-01" db="EMBL/GenBank/DDBJ databases">
        <authorList>
            <person name="Corre E."/>
            <person name="Pelletier E."/>
            <person name="Niang G."/>
            <person name="Scheremetjew M."/>
            <person name="Finn R."/>
            <person name="Kale V."/>
            <person name="Holt S."/>
            <person name="Cochrane G."/>
            <person name="Meng A."/>
            <person name="Brown T."/>
            <person name="Cohen L."/>
        </authorList>
    </citation>
    <scope>NUCLEOTIDE SEQUENCE</scope>
    <source>
        <strain evidence="14">CCMP645</strain>
    </source>
</reference>
<evidence type="ECO:0000256" key="5">
    <source>
        <dbReference type="ARBA" id="ARBA00022723"/>
    </source>
</evidence>
<organism evidence="14">
    <name type="scientific">Chrysotila carterae</name>
    <name type="common">Marine alga</name>
    <name type="synonym">Syracosphaera carterae</name>
    <dbReference type="NCBI Taxonomy" id="13221"/>
    <lineage>
        <taxon>Eukaryota</taxon>
        <taxon>Haptista</taxon>
        <taxon>Haptophyta</taxon>
        <taxon>Prymnesiophyceae</taxon>
        <taxon>Isochrysidales</taxon>
        <taxon>Isochrysidaceae</taxon>
        <taxon>Chrysotila</taxon>
    </lineage>
</organism>
<sequence length="648" mass="70348">MAAAAKKGDGGKSTGKGEGKAAARATGQNGASAAAASKRRASKKGGSSIGQISSVLALVIAVVATYFLTGRSAEPPRSPASNAGAASPKRSSPERAQTTTAHSNLKDLDANCGSWTQDGECESNEAFMSKTCPKSCADRRRLGAASTGPAPATAIKPKPGVPADKSEHCAFWAKSGECTKNQQYMQAECATSCATAPEELEEQDVHQDCAAWVKDGECYRNPAFMLQQCKASCKRFAQANEGILQDTSDSCVNFALRGGCDSDARKAESECRASCHIQRICGNHSETVYCQKALRCEAIQDKSSDCASRVGRGECGSRPTSMLRDCLKSCSELDLDGLMHFHLPHKRTILSPLIDLPGTPPRLSGFYSTPPNARNTEPEARAQCSAETTKFGRNLAAVRRARRARAPWGPQHWSEWVLTPGRERTPRVPHLFSKTPAEPGVAGTHMVTVEQIAFSPRIRYIHRLLSREECEHVIKLAQPLFSRSPVRGSVTRVRTSTTAMLAGGAVNRDPIVRRIRNRIARYSGYAENLIEPLQVVRYQQGQKYDGHHDFFDVCDLEDKQQNGRRQVTFLIYLVDMPEGEDGGGTGFPELKIEAAPEQGSAIVFNDCFDNGAEDGRSLHAGLPPKNPSTVKMAINAWIRSHPVMHMNY</sequence>
<proteinExistence type="predicted"/>
<dbReference type="Gene3D" id="2.60.120.620">
    <property type="entry name" value="q2cbj1_9rhob like domain"/>
    <property type="match status" value="1"/>
</dbReference>
<keyword evidence="9" id="KW-0408">Iron</keyword>
<evidence type="ECO:0000256" key="2">
    <source>
        <dbReference type="ARBA" id="ARBA00004167"/>
    </source>
</evidence>
<dbReference type="GO" id="GO:0016020">
    <property type="term" value="C:membrane"/>
    <property type="evidence" value="ECO:0007669"/>
    <property type="project" value="UniProtKB-SubCell"/>
</dbReference>
<feature type="compositionally biased region" description="Low complexity" evidence="11">
    <location>
        <begin position="22"/>
        <end position="36"/>
    </location>
</feature>
<feature type="region of interest" description="Disordered" evidence="11">
    <location>
        <begin position="1"/>
        <end position="47"/>
    </location>
</feature>
<feature type="compositionally biased region" description="Polar residues" evidence="11">
    <location>
        <begin position="94"/>
        <end position="103"/>
    </location>
</feature>
<feature type="compositionally biased region" description="Basic and acidic residues" evidence="11">
    <location>
        <begin position="1"/>
        <end position="21"/>
    </location>
</feature>
<evidence type="ECO:0000313" key="14">
    <source>
        <dbReference type="EMBL" id="CAE0757623.1"/>
    </source>
</evidence>
<dbReference type="Pfam" id="PF01549">
    <property type="entry name" value="ShK"/>
    <property type="match status" value="5"/>
</dbReference>
<evidence type="ECO:0000256" key="6">
    <source>
        <dbReference type="ARBA" id="ARBA00022964"/>
    </source>
</evidence>
<protein>
    <recommendedName>
        <fullName evidence="13">Fe2OG dioxygenase domain-containing protein</fullName>
    </recommendedName>
</protein>
<dbReference type="GO" id="GO:0031418">
    <property type="term" value="F:L-ascorbic acid binding"/>
    <property type="evidence" value="ECO:0007669"/>
    <property type="project" value="InterPro"/>
</dbReference>
<evidence type="ECO:0000256" key="10">
    <source>
        <dbReference type="ARBA" id="ARBA00023136"/>
    </source>
</evidence>
<dbReference type="GO" id="GO:0005506">
    <property type="term" value="F:iron ion binding"/>
    <property type="evidence" value="ECO:0007669"/>
    <property type="project" value="InterPro"/>
</dbReference>
<keyword evidence="7 12" id="KW-1133">Transmembrane helix</keyword>